<protein>
    <recommendedName>
        <fullName evidence="4">Protein kinase domain-containing protein</fullName>
    </recommendedName>
</protein>
<keyword evidence="3" id="KW-1185">Reference proteome</keyword>
<sequence length="508" mass="57800">MENDTCLVRRRPRMRRVFAAKIEGTRPMTVFMYEGHGAEDDWHRDIAKYMSIRHPNIIQIYAAASSNNIHATIFHDDMIPFNHFLDLHRDSPLLTVYIHDYCNAEFKAVSHFFFLKFKRRLSQCECTFWIRRSTGRLCADLVPGEITYYYWSAGSSWQAPRQGIKSLDIPDQEAMVVHSLTLAQYHKICDWDLARPRYILIPAGTTVTLGTVISCSPDDYLGDFVEIAFLPDVLRKAFPDSWLLSDGAEGELAENGWTRFNAGDMVHNSTTIWLNLRQHLHCEYWLSQANHIFSSLKISSGFENYVVVDDIEFKIIIPRIKAAHLSGFLFLCPPKDLQTGPSSFRWPSCPAYWSLDPSGVERLSKKDAARLGFPCIRLAAEVSTNSWDAMIYAGLRQFHRGKGFDPDSQDVARHLGHPFYRLSVPSVYDENREQGTYLEDERSSPKDGTQHASFSNLSSHTFAGLTAGGETTGRPHLDEEMPVLSRTFQIVMSVQLTLILFLALASAL</sequence>
<gene>
    <name evidence="2" type="ORF">MSAN_00310100</name>
</gene>
<feature type="compositionally biased region" description="Basic and acidic residues" evidence="1">
    <location>
        <begin position="433"/>
        <end position="449"/>
    </location>
</feature>
<evidence type="ECO:0000256" key="1">
    <source>
        <dbReference type="SAM" id="MobiDB-lite"/>
    </source>
</evidence>
<name>A0A8H6ZDG6_9AGAR</name>
<dbReference type="AlphaFoldDB" id="A0A8H6ZDG6"/>
<dbReference type="EMBL" id="JACAZH010000002">
    <property type="protein sequence ID" value="KAF7374271.1"/>
    <property type="molecule type" value="Genomic_DNA"/>
</dbReference>
<evidence type="ECO:0008006" key="4">
    <source>
        <dbReference type="Google" id="ProtNLM"/>
    </source>
</evidence>
<dbReference type="OrthoDB" id="3063557at2759"/>
<proteinExistence type="predicted"/>
<evidence type="ECO:0000313" key="2">
    <source>
        <dbReference type="EMBL" id="KAF7374271.1"/>
    </source>
</evidence>
<evidence type="ECO:0000313" key="3">
    <source>
        <dbReference type="Proteomes" id="UP000623467"/>
    </source>
</evidence>
<comment type="caution">
    <text evidence="2">The sequence shown here is derived from an EMBL/GenBank/DDBJ whole genome shotgun (WGS) entry which is preliminary data.</text>
</comment>
<reference evidence="2" key="1">
    <citation type="submission" date="2020-05" db="EMBL/GenBank/DDBJ databases">
        <title>Mycena genomes resolve the evolution of fungal bioluminescence.</title>
        <authorList>
            <person name="Tsai I.J."/>
        </authorList>
    </citation>
    <scope>NUCLEOTIDE SEQUENCE</scope>
    <source>
        <strain evidence="2">160909Yilan</strain>
    </source>
</reference>
<organism evidence="2 3">
    <name type="scientific">Mycena sanguinolenta</name>
    <dbReference type="NCBI Taxonomy" id="230812"/>
    <lineage>
        <taxon>Eukaryota</taxon>
        <taxon>Fungi</taxon>
        <taxon>Dikarya</taxon>
        <taxon>Basidiomycota</taxon>
        <taxon>Agaricomycotina</taxon>
        <taxon>Agaricomycetes</taxon>
        <taxon>Agaricomycetidae</taxon>
        <taxon>Agaricales</taxon>
        <taxon>Marasmiineae</taxon>
        <taxon>Mycenaceae</taxon>
        <taxon>Mycena</taxon>
    </lineage>
</organism>
<feature type="region of interest" description="Disordered" evidence="1">
    <location>
        <begin position="433"/>
        <end position="453"/>
    </location>
</feature>
<accession>A0A8H6ZDG6</accession>
<dbReference type="Proteomes" id="UP000623467">
    <property type="component" value="Unassembled WGS sequence"/>
</dbReference>